<feature type="compositionally biased region" description="Pro residues" evidence="1">
    <location>
        <begin position="13"/>
        <end position="24"/>
    </location>
</feature>
<keyword evidence="2" id="KW-0812">Transmembrane</keyword>
<feature type="transmembrane region" description="Helical" evidence="2">
    <location>
        <begin position="169"/>
        <end position="191"/>
    </location>
</feature>
<feature type="transmembrane region" description="Helical" evidence="2">
    <location>
        <begin position="32"/>
        <end position="52"/>
    </location>
</feature>
<dbReference type="AlphaFoldDB" id="A0A895XID5"/>
<feature type="transmembrane region" description="Helical" evidence="2">
    <location>
        <begin position="142"/>
        <end position="163"/>
    </location>
</feature>
<keyword evidence="2" id="KW-0472">Membrane</keyword>
<evidence type="ECO:0000313" key="4">
    <source>
        <dbReference type="Proteomes" id="UP000662939"/>
    </source>
</evidence>
<feature type="transmembrane region" description="Helical" evidence="2">
    <location>
        <begin position="58"/>
        <end position="77"/>
    </location>
</feature>
<evidence type="ECO:0000256" key="1">
    <source>
        <dbReference type="SAM" id="MobiDB-lite"/>
    </source>
</evidence>
<feature type="transmembrane region" description="Helical" evidence="2">
    <location>
        <begin position="266"/>
        <end position="296"/>
    </location>
</feature>
<name>A0A895XID5_9ACTN</name>
<keyword evidence="4" id="KW-1185">Reference proteome</keyword>
<keyword evidence="2" id="KW-1133">Transmembrane helix</keyword>
<proteinExistence type="predicted"/>
<dbReference type="KEGG" id="nav:JQS30_15300"/>
<dbReference type="EMBL" id="CP070496">
    <property type="protein sequence ID" value="QSB05104.1"/>
    <property type="molecule type" value="Genomic_DNA"/>
</dbReference>
<dbReference type="Proteomes" id="UP000662939">
    <property type="component" value="Chromosome"/>
</dbReference>
<reference evidence="3" key="1">
    <citation type="submission" date="2021-02" db="EMBL/GenBank/DDBJ databases">
        <title>Natronoglycomyces albus gen. nov., sp. nov, a haloalkaliphilic actinobacterium from a soda solonchak soil.</title>
        <authorList>
            <person name="Sorokin D.Y."/>
            <person name="Khijniak T.V."/>
            <person name="Zakharycheva A.P."/>
            <person name="Boueva O.V."/>
            <person name="Ariskina E.V."/>
            <person name="Hahnke R.L."/>
            <person name="Bunk B."/>
            <person name="Sproer C."/>
            <person name="Schumann P."/>
            <person name="Evtushenko L.I."/>
            <person name="Kublanov I.V."/>
        </authorList>
    </citation>
    <scope>NUCLEOTIDE SEQUENCE</scope>
    <source>
        <strain evidence="3">DSM 106290</strain>
    </source>
</reference>
<gene>
    <name evidence="3" type="ORF">JQS30_15300</name>
</gene>
<feature type="transmembrane region" description="Helical" evidence="2">
    <location>
        <begin position="233"/>
        <end position="254"/>
    </location>
</feature>
<feature type="transmembrane region" description="Helical" evidence="2">
    <location>
        <begin position="111"/>
        <end position="130"/>
    </location>
</feature>
<accession>A0A895XID5</accession>
<dbReference type="RefSeq" id="WP_213171105.1">
    <property type="nucleotide sequence ID" value="NZ_CP070496.1"/>
</dbReference>
<organism evidence="3 4">
    <name type="scientific">Natronoglycomyces albus</name>
    <dbReference type="NCBI Taxonomy" id="2811108"/>
    <lineage>
        <taxon>Bacteria</taxon>
        <taxon>Bacillati</taxon>
        <taxon>Actinomycetota</taxon>
        <taxon>Actinomycetes</taxon>
        <taxon>Glycomycetales</taxon>
        <taxon>Glycomycetaceae</taxon>
        <taxon>Natronoglycomyces</taxon>
    </lineage>
</organism>
<evidence type="ECO:0000313" key="3">
    <source>
        <dbReference type="EMBL" id="QSB05104.1"/>
    </source>
</evidence>
<feature type="transmembrane region" description="Helical" evidence="2">
    <location>
        <begin position="203"/>
        <end position="221"/>
    </location>
</feature>
<protein>
    <submittedName>
        <fullName evidence="3">Uncharacterized protein</fullName>
    </submittedName>
</protein>
<feature type="region of interest" description="Disordered" evidence="1">
    <location>
        <begin position="1"/>
        <end position="24"/>
    </location>
</feature>
<evidence type="ECO:0000256" key="2">
    <source>
        <dbReference type="SAM" id="Phobius"/>
    </source>
</evidence>
<sequence>MSLEQHDDVDAPVSPPAEPPIDPTMPPAQPPIWQLVPPIVLAALITAGLILGSQLERMFYAIGIGGLQALLAIALVWQLRARSPIPPVAVAVMTGLGAGAVAVHWRPVSLLPIAALLAVAFIAVVVVQLFQRDRRDLVDQLAISMCAVVGAVGFASYIALSRLGAAPPAMYTAVMAAGTAIVAARAIDMAMPNPRINRQVPRGAFGIVIGVVCGTGAAGYAGVVLEGPDPTSAAIGGLLVALVAVLCDLSASYLQAARRIDGLGTAWWLVNGLLGPLLAFALAGPVIYLLSAYYMVA</sequence>